<dbReference type="SUPFAM" id="SSF52833">
    <property type="entry name" value="Thioredoxin-like"/>
    <property type="match status" value="1"/>
</dbReference>
<reference evidence="1 2" key="1">
    <citation type="submission" date="2020-02" db="EMBL/GenBank/DDBJ databases">
        <title>Whole genome sequence of Halogeometricum borinquense strain wsp4.</title>
        <authorList>
            <person name="Verma D.K."/>
            <person name="Gopal K."/>
            <person name="Prasad E.S."/>
        </authorList>
    </citation>
    <scope>NUCLEOTIDE SEQUENCE [LARGE SCALE GENOMIC DNA]</scope>
    <source>
        <strain evidence="2">wsp4</strain>
    </source>
</reference>
<dbReference type="GeneID" id="44077870"/>
<accession>A0A6C0UGM4</accession>
<dbReference type="InterPro" id="IPR000866">
    <property type="entry name" value="AhpC/TSA"/>
</dbReference>
<evidence type="ECO:0000313" key="2">
    <source>
        <dbReference type="Proteomes" id="UP000465846"/>
    </source>
</evidence>
<dbReference type="GO" id="GO:0016209">
    <property type="term" value="F:antioxidant activity"/>
    <property type="evidence" value="ECO:0007669"/>
    <property type="project" value="InterPro"/>
</dbReference>
<dbReference type="RefSeq" id="WP_163485103.1">
    <property type="nucleotide sequence ID" value="NZ_CP048739.1"/>
</dbReference>
<dbReference type="GO" id="GO:0016491">
    <property type="term" value="F:oxidoreductase activity"/>
    <property type="evidence" value="ECO:0007669"/>
    <property type="project" value="InterPro"/>
</dbReference>
<name>A0A6C0UGM4_9EURY</name>
<dbReference type="Proteomes" id="UP000465846">
    <property type="component" value="Chromosome"/>
</dbReference>
<dbReference type="InterPro" id="IPR036249">
    <property type="entry name" value="Thioredoxin-like_sf"/>
</dbReference>
<dbReference type="Pfam" id="PF00578">
    <property type="entry name" value="AhpC-TSA"/>
    <property type="match status" value="1"/>
</dbReference>
<gene>
    <name evidence="1" type="ORF">G3I44_00675</name>
</gene>
<dbReference type="EMBL" id="CP048739">
    <property type="protein sequence ID" value="QIB72929.1"/>
    <property type="molecule type" value="Genomic_DNA"/>
</dbReference>
<dbReference type="InterPro" id="IPR013766">
    <property type="entry name" value="Thioredoxin_domain"/>
</dbReference>
<organism evidence="1 2">
    <name type="scientific">Halogeometricum borinquense</name>
    <dbReference type="NCBI Taxonomy" id="60847"/>
    <lineage>
        <taxon>Archaea</taxon>
        <taxon>Methanobacteriati</taxon>
        <taxon>Methanobacteriota</taxon>
        <taxon>Stenosarchaea group</taxon>
        <taxon>Halobacteria</taxon>
        <taxon>Halobacteriales</taxon>
        <taxon>Haloferacaceae</taxon>
        <taxon>Halogeometricum</taxon>
    </lineage>
</organism>
<dbReference type="Gene3D" id="3.40.30.10">
    <property type="entry name" value="Glutaredoxin"/>
    <property type="match status" value="1"/>
</dbReference>
<proteinExistence type="predicted"/>
<sequence>MNTTTAPLDFELPNVGAGPDTFSPADADAEYLVLLLQRDYYCKKCRRQVQSAKRRYDEFQDANTEVVSVLPEPTDRTKKWQTSYDLPFPLLADEGKEVGDAMDQPERFGVLGSLHDLVGRMPEALVLDVETGEVLFDHAGDSPGDRPDIDELLSAIPSA</sequence>
<dbReference type="PROSITE" id="PS51352">
    <property type="entry name" value="THIOREDOXIN_2"/>
    <property type="match status" value="1"/>
</dbReference>
<evidence type="ECO:0000313" key="1">
    <source>
        <dbReference type="EMBL" id="QIB72929.1"/>
    </source>
</evidence>
<dbReference type="AlphaFoldDB" id="A0A6C0UGM4"/>
<protein>
    <submittedName>
        <fullName evidence="1">Redoxin domain-containing protein</fullName>
    </submittedName>
</protein>